<dbReference type="Proteomes" id="UP000550729">
    <property type="component" value="Unassembled WGS sequence"/>
</dbReference>
<evidence type="ECO:0008006" key="5">
    <source>
        <dbReference type="Google" id="ProtNLM"/>
    </source>
</evidence>
<feature type="domain" description="ChsH2 rubredoxin-like zinc ribbon" evidence="2">
    <location>
        <begin position="22"/>
        <end position="56"/>
    </location>
</feature>
<dbReference type="Pfam" id="PF01796">
    <property type="entry name" value="OB_ChsH2_C"/>
    <property type="match status" value="1"/>
</dbReference>
<gene>
    <name evidence="3" type="ORF">HH308_02355</name>
</gene>
<keyword evidence="4" id="KW-1185">Reference proteome</keyword>
<evidence type="ECO:0000259" key="2">
    <source>
        <dbReference type="Pfam" id="PF12172"/>
    </source>
</evidence>
<sequence>MSETRVPVPKLDRTADSADFFDFAARGELLLRRCHTCGAIRGPQAALCSVCHSAAHDAIAAAGTGTLVSWSLVHRSPVPFIPAPYLAAIVELDEGPWVLTRLLTTTHRDSLHVGDPIVITVIDGVDGGENVVLARTEPENTRGRS</sequence>
<dbReference type="Pfam" id="PF12172">
    <property type="entry name" value="zf-ChsH2"/>
    <property type="match status" value="1"/>
</dbReference>
<dbReference type="InterPro" id="IPR052513">
    <property type="entry name" value="Thioester_dehydratase-like"/>
</dbReference>
<dbReference type="InterPro" id="IPR022002">
    <property type="entry name" value="ChsH2_Znr"/>
</dbReference>
<comment type="caution">
    <text evidence="3">The sequence shown here is derived from an EMBL/GenBank/DDBJ whole genome shotgun (WGS) entry which is preliminary data.</text>
</comment>
<dbReference type="PANTHER" id="PTHR34075:SF5">
    <property type="entry name" value="BLR3430 PROTEIN"/>
    <property type="match status" value="1"/>
</dbReference>
<proteinExistence type="predicted"/>
<dbReference type="AlphaFoldDB" id="A0A848KP88"/>
<dbReference type="InterPro" id="IPR012340">
    <property type="entry name" value="NA-bd_OB-fold"/>
</dbReference>
<reference evidence="3 4" key="1">
    <citation type="submission" date="2020-04" db="EMBL/GenBank/DDBJ databases">
        <title>Gordonia sp. nov. TBRC 11910.</title>
        <authorList>
            <person name="Suriyachadkun C."/>
        </authorList>
    </citation>
    <scope>NUCLEOTIDE SEQUENCE [LARGE SCALE GENOMIC DNA]</scope>
    <source>
        <strain evidence="3 4">TBRC 11910</strain>
    </source>
</reference>
<protein>
    <recommendedName>
        <fullName evidence="5">DUF35 domain-containing protein</fullName>
    </recommendedName>
</protein>
<evidence type="ECO:0000313" key="4">
    <source>
        <dbReference type="Proteomes" id="UP000550729"/>
    </source>
</evidence>
<feature type="domain" description="ChsH2 C-terminal OB-fold" evidence="1">
    <location>
        <begin position="60"/>
        <end position="117"/>
    </location>
</feature>
<dbReference type="SUPFAM" id="SSF50249">
    <property type="entry name" value="Nucleic acid-binding proteins"/>
    <property type="match status" value="1"/>
</dbReference>
<evidence type="ECO:0000259" key="1">
    <source>
        <dbReference type="Pfam" id="PF01796"/>
    </source>
</evidence>
<evidence type="ECO:0000313" key="3">
    <source>
        <dbReference type="EMBL" id="NMO00052.1"/>
    </source>
</evidence>
<dbReference type="RefSeq" id="WP_170192513.1">
    <property type="nucleotide sequence ID" value="NZ_JABBNB010000001.1"/>
</dbReference>
<dbReference type="PANTHER" id="PTHR34075">
    <property type="entry name" value="BLR3430 PROTEIN"/>
    <property type="match status" value="1"/>
</dbReference>
<organism evidence="3 4">
    <name type="scientific">Gordonia asplenii</name>
    <dbReference type="NCBI Taxonomy" id="2725283"/>
    <lineage>
        <taxon>Bacteria</taxon>
        <taxon>Bacillati</taxon>
        <taxon>Actinomycetota</taxon>
        <taxon>Actinomycetes</taxon>
        <taxon>Mycobacteriales</taxon>
        <taxon>Gordoniaceae</taxon>
        <taxon>Gordonia</taxon>
    </lineage>
</organism>
<name>A0A848KP88_9ACTN</name>
<dbReference type="EMBL" id="JABBNB010000001">
    <property type="protein sequence ID" value="NMO00052.1"/>
    <property type="molecule type" value="Genomic_DNA"/>
</dbReference>
<accession>A0A848KP88</accession>
<dbReference type="InterPro" id="IPR002878">
    <property type="entry name" value="ChsH2_C"/>
</dbReference>